<dbReference type="RefSeq" id="WP_246902289.1">
    <property type="nucleotide sequence ID" value="NZ_JALJRB010000001.1"/>
</dbReference>
<dbReference type="InterPro" id="IPR024185">
    <property type="entry name" value="FTHF_cligase-like_sf"/>
</dbReference>
<sequence>MSDDARNAILQRLEAAVPRPLPSRPALPPAPEKALDRDRLQALFIDRLTEQAGVVYPVADPVALLETLARILAEEQVARAMVASDEVVAPLGLADRGRRHGVEMVTPADYPDRDRYVRAVFDDVQAGITGVDFAVAESGTLVLVHDARQARLISLAPLVHIAVLPAERIVPDYETAMAAIYAGECRPGQITFITGPSMTADIQGTPFKGMHGPQKLIVLLLTQT</sequence>
<name>A0AA41UI14_9BACT</name>
<evidence type="ECO:0000313" key="2">
    <source>
        <dbReference type="EMBL" id="MCJ8499167.1"/>
    </source>
</evidence>
<keyword evidence="3" id="KW-1185">Reference proteome</keyword>
<organism evidence="2 3">
    <name type="scientific">Desulfatitalea alkaliphila</name>
    <dbReference type="NCBI Taxonomy" id="2929485"/>
    <lineage>
        <taxon>Bacteria</taxon>
        <taxon>Pseudomonadati</taxon>
        <taxon>Thermodesulfobacteriota</taxon>
        <taxon>Desulfobacteria</taxon>
        <taxon>Desulfobacterales</taxon>
        <taxon>Desulfosarcinaceae</taxon>
        <taxon>Desulfatitalea</taxon>
    </lineage>
</organism>
<feature type="domain" description="LUD" evidence="1">
    <location>
        <begin position="44"/>
        <end position="221"/>
    </location>
</feature>
<dbReference type="SUPFAM" id="SSF100950">
    <property type="entry name" value="NagB/RpiA/CoA transferase-like"/>
    <property type="match status" value="1"/>
</dbReference>
<evidence type="ECO:0000259" key="1">
    <source>
        <dbReference type="Pfam" id="PF02589"/>
    </source>
</evidence>
<dbReference type="PANTHER" id="PTHR43682:SF1">
    <property type="entry name" value="LACTATE UTILIZATION PROTEIN C"/>
    <property type="match status" value="1"/>
</dbReference>
<reference evidence="2" key="1">
    <citation type="submission" date="2022-04" db="EMBL/GenBank/DDBJ databases">
        <title>Desulfatitalea alkaliphila sp. nov., a novel anaerobic sulfate-reducing bacterium isolated from terrestrial mud volcano, Taman Peninsula, Russia.</title>
        <authorList>
            <person name="Khomyakova M.A."/>
            <person name="Merkel A.Y."/>
            <person name="Slobodkin A.I."/>
        </authorList>
    </citation>
    <scope>NUCLEOTIDE SEQUENCE</scope>
    <source>
        <strain evidence="2">M08but</strain>
    </source>
</reference>
<dbReference type="Proteomes" id="UP001165427">
    <property type="component" value="Unassembled WGS sequence"/>
</dbReference>
<comment type="caution">
    <text evidence="2">The sequence shown here is derived from an EMBL/GenBank/DDBJ whole genome shotgun (WGS) entry which is preliminary data.</text>
</comment>
<dbReference type="EMBL" id="JALJRB010000001">
    <property type="protein sequence ID" value="MCJ8499167.1"/>
    <property type="molecule type" value="Genomic_DNA"/>
</dbReference>
<dbReference type="PANTHER" id="PTHR43682">
    <property type="entry name" value="LACTATE UTILIZATION PROTEIN C"/>
    <property type="match status" value="1"/>
</dbReference>
<dbReference type="InterPro" id="IPR003741">
    <property type="entry name" value="LUD_dom"/>
</dbReference>
<dbReference type="InterPro" id="IPR037171">
    <property type="entry name" value="NagB/RpiA_transferase-like"/>
</dbReference>
<gene>
    <name evidence="2" type="ORF">MRX98_01160</name>
</gene>
<protein>
    <submittedName>
        <fullName evidence="2">Lactate utilization protein</fullName>
    </submittedName>
</protein>
<dbReference type="Gene3D" id="3.40.50.10420">
    <property type="entry name" value="NagB/RpiA/CoA transferase-like"/>
    <property type="match status" value="1"/>
</dbReference>
<dbReference type="AlphaFoldDB" id="A0AA41UI14"/>
<dbReference type="Pfam" id="PF02589">
    <property type="entry name" value="LUD_dom"/>
    <property type="match status" value="1"/>
</dbReference>
<accession>A0AA41UI14</accession>
<proteinExistence type="predicted"/>
<evidence type="ECO:0000313" key="3">
    <source>
        <dbReference type="Proteomes" id="UP001165427"/>
    </source>
</evidence>